<evidence type="ECO:0000256" key="4">
    <source>
        <dbReference type="SAM" id="Phobius"/>
    </source>
</evidence>
<protein>
    <recommendedName>
        <fullName evidence="5">Fido domain-containing protein</fullName>
    </recommendedName>
</protein>
<dbReference type="AlphaFoldDB" id="A0A1F6VHX6"/>
<dbReference type="GO" id="GO:0005524">
    <property type="term" value="F:ATP binding"/>
    <property type="evidence" value="ECO:0007669"/>
    <property type="project" value="UniProtKB-KW"/>
</dbReference>
<dbReference type="STRING" id="1801743.A2824_01625"/>
<evidence type="ECO:0000259" key="5">
    <source>
        <dbReference type="PROSITE" id="PS51459"/>
    </source>
</evidence>
<dbReference type="PANTHER" id="PTHR13504:SF38">
    <property type="entry name" value="FIDO DOMAIN-CONTAINING PROTEIN"/>
    <property type="match status" value="1"/>
</dbReference>
<keyword evidence="4" id="KW-0812">Transmembrane</keyword>
<sequence length="303" mass="35801">MYSIEQKTIRNKRFFYLIKRIRIGKKYKKIQVYIGKSVPNDITGELRLMREKELELVPEILKNIRLPDKNISLNEYSSVEETRIAFEYEQYVLSKAMLKRRWRSFAINFIFESNAIEGSKLSEREVEAIILNRYIKKTLERREVKEVKNAIEAFNLIRSGKFNLNQRSIIALHALITKNLGISRGYKTHKIVVNNKLTTSPGLVRGEMANLLSWWKKGKKKENPFYTAIIFHQRFERIHPFEDGNGRIGRLIFIWMLLKAGYGVILFKNKNRQAYFSVLSKADGGQSRAWFRFAMKIYKNTKF</sequence>
<comment type="caution">
    <text evidence="6">The sequence shown here is derived from an EMBL/GenBank/DDBJ whole genome shotgun (WGS) entry which is preliminary data.</text>
</comment>
<keyword evidence="2" id="KW-0067">ATP-binding</keyword>
<dbReference type="InterPro" id="IPR003812">
    <property type="entry name" value="Fido"/>
</dbReference>
<feature type="binding site" evidence="2">
    <location>
        <begin position="243"/>
        <end position="250"/>
    </location>
    <ligand>
        <name>ATP</name>
        <dbReference type="ChEBI" id="CHEBI:30616"/>
    </ligand>
</feature>
<feature type="transmembrane region" description="Helical" evidence="4">
    <location>
        <begin position="248"/>
        <end position="267"/>
    </location>
</feature>
<dbReference type="PROSITE" id="PS51459">
    <property type="entry name" value="FIDO"/>
    <property type="match status" value="1"/>
</dbReference>
<dbReference type="Gene3D" id="1.10.3290.10">
    <property type="entry name" value="Fido-like domain"/>
    <property type="match status" value="1"/>
</dbReference>
<accession>A0A1F6VHX6</accession>
<dbReference type="InterPro" id="IPR036597">
    <property type="entry name" value="Fido-like_dom_sf"/>
</dbReference>
<dbReference type="Pfam" id="PF02661">
    <property type="entry name" value="Fic"/>
    <property type="match status" value="1"/>
</dbReference>
<gene>
    <name evidence="6" type="ORF">A2824_01625</name>
</gene>
<organism evidence="6 7">
    <name type="scientific">Candidatus Nomurabacteria bacterium RIFCSPHIGHO2_01_FULL_42_16</name>
    <dbReference type="NCBI Taxonomy" id="1801743"/>
    <lineage>
        <taxon>Bacteria</taxon>
        <taxon>Candidatus Nomuraibacteriota</taxon>
    </lineage>
</organism>
<reference evidence="6 7" key="1">
    <citation type="journal article" date="2016" name="Nat. Commun.">
        <title>Thousands of microbial genomes shed light on interconnected biogeochemical processes in an aquifer system.</title>
        <authorList>
            <person name="Anantharaman K."/>
            <person name="Brown C.T."/>
            <person name="Hug L.A."/>
            <person name="Sharon I."/>
            <person name="Castelle C.J."/>
            <person name="Probst A.J."/>
            <person name="Thomas B.C."/>
            <person name="Singh A."/>
            <person name="Wilkins M.J."/>
            <person name="Karaoz U."/>
            <person name="Brodie E.L."/>
            <person name="Williams K.H."/>
            <person name="Hubbard S.S."/>
            <person name="Banfield J.F."/>
        </authorList>
    </citation>
    <scope>NUCLEOTIDE SEQUENCE [LARGE SCALE GENOMIC DNA]</scope>
</reference>
<dbReference type="InterPro" id="IPR040198">
    <property type="entry name" value="Fido_containing"/>
</dbReference>
<evidence type="ECO:0000256" key="1">
    <source>
        <dbReference type="PIRSR" id="PIRSR640198-1"/>
    </source>
</evidence>
<evidence type="ECO:0000256" key="2">
    <source>
        <dbReference type="PIRSR" id="PIRSR640198-2"/>
    </source>
</evidence>
<dbReference type="SUPFAM" id="SSF140931">
    <property type="entry name" value="Fic-like"/>
    <property type="match status" value="1"/>
</dbReference>
<keyword evidence="4" id="KW-0472">Membrane</keyword>
<evidence type="ECO:0000256" key="3">
    <source>
        <dbReference type="PIRSR" id="PIRSR640198-3"/>
    </source>
</evidence>
<dbReference type="PANTHER" id="PTHR13504">
    <property type="entry name" value="FIDO DOMAIN-CONTAINING PROTEIN DDB_G0283145"/>
    <property type="match status" value="1"/>
</dbReference>
<dbReference type="Proteomes" id="UP000178059">
    <property type="component" value="Unassembled WGS sequence"/>
</dbReference>
<feature type="domain" description="Fido" evidence="5">
    <location>
        <begin position="164"/>
        <end position="296"/>
    </location>
</feature>
<evidence type="ECO:0000313" key="6">
    <source>
        <dbReference type="EMBL" id="OGI69224.1"/>
    </source>
</evidence>
<keyword evidence="2" id="KW-0547">Nucleotide-binding</keyword>
<proteinExistence type="predicted"/>
<dbReference type="EMBL" id="MFTT01000030">
    <property type="protein sequence ID" value="OGI69224.1"/>
    <property type="molecule type" value="Genomic_DNA"/>
</dbReference>
<evidence type="ECO:0000313" key="7">
    <source>
        <dbReference type="Proteomes" id="UP000178059"/>
    </source>
</evidence>
<name>A0A1F6VHX6_9BACT</name>
<feature type="active site" evidence="1">
    <location>
        <position position="239"/>
    </location>
</feature>
<feature type="site" description="Important for autoinhibition of adenylyltransferase activity" evidence="3">
    <location>
        <position position="117"/>
    </location>
</feature>
<keyword evidence="4" id="KW-1133">Transmembrane helix</keyword>